<evidence type="ECO:0000313" key="1">
    <source>
        <dbReference type="EMBL" id="SDX16967.1"/>
    </source>
</evidence>
<evidence type="ECO:0000313" key="2">
    <source>
        <dbReference type="Proteomes" id="UP000182379"/>
    </source>
</evidence>
<dbReference type="RefSeq" id="WP_074707426.1">
    <property type="nucleotide sequence ID" value="NZ_FNOP01000015.1"/>
</dbReference>
<gene>
    <name evidence="1" type="ORF">SAMN05216495_11510</name>
</gene>
<sequence>MPVKKSQIITEAKPHTIKKFELINMYIKSWAQKLMLNRQCNGLIFIDCMCNSGVYKNQNGDTVYGTPVRVAKTLLDVARTYPDKQVFIYLNDLNFARVEELKKHLPEDERNFKIITSYVDAREFLENIGPQLNDSSHYHYFLLYDPYDATIEWRVLLPFFRHWGEVMINHALLDPIRAIGSAKSTTTKKKYENTYLEDFEKLIPYGSDKNAYEKRVEEIINYMKGNRRYFVASFPFYNTKNSLMYDLIHCTSNIVGFKLYKYCAWKVFGGQSSTKRANDGYVQMQLNFSDDGLGITVPTDDSCYGVHDIAKYLQKSFSGRTNVPLEEIWSALDYHPVFPSDGFRDEIKNDLKQYYGAHTGTTINPLSGKKQQVISFANFVE</sequence>
<accession>A0A1H2ZI07</accession>
<dbReference type="Proteomes" id="UP000182379">
    <property type="component" value="Unassembled WGS sequence"/>
</dbReference>
<proteinExistence type="predicted"/>
<dbReference type="NCBIfam" id="TIGR04474">
    <property type="entry name" value="tcm_partner"/>
    <property type="match status" value="1"/>
</dbReference>
<reference evidence="1 2" key="1">
    <citation type="submission" date="2016-10" db="EMBL/GenBank/DDBJ databases">
        <authorList>
            <person name="Varghese N."/>
            <person name="Submissions S."/>
        </authorList>
    </citation>
    <scope>NUCLEOTIDE SEQUENCE [LARGE SCALE GENOMIC DNA]</scope>
    <source>
        <strain evidence="1 2">WCC6</strain>
    </source>
</reference>
<dbReference type="EMBL" id="FNOP01000015">
    <property type="protein sequence ID" value="SDX16967.1"/>
    <property type="molecule type" value="Genomic_DNA"/>
</dbReference>
<dbReference type="InterPro" id="IPR031009">
    <property type="entry name" value="Tcm_partner"/>
</dbReference>
<name>A0A1H2ZI07_ACIFE</name>
<organism evidence="1 2">
    <name type="scientific">Acidaminococcus fermentans</name>
    <dbReference type="NCBI Taxonomy" id="905"/>
    <lineage>
        <taxon>Bacteria</taxon>
        <taxon>Bacillati</taxon>
        <taxon>Bacillota</taxon>
        <taxon>Negativicutes</taxon>
        <taxon>Acidaminococcales</taxon>
        <taxon>Acidaminococcaceae</taxon>
        <taxon>Acidaminococcus</taxon>
    </lineage>
</organism>
<dbReference type="AlphaFoldDB" id="A0A1H2ZI07"/>
<comment type="caution">
    <text evidence="1">The sequence shown here is derived from an EMBL/GenBank/DDBJ whole genome shotgun (WGS) entry which is preliminary data.</text>
</comment>
<protein>
    <submittedName>
        <fullName evidence="1">Three-Cys-motif partner protein</fullName>
    </submittedName>
</protein>